<feature type="compositionally biased region" description="Low complexity" evidence="1">
    <location>
        <begin position="173"/>
        <end position="189"/>
    </location>
</feature>
<evidence type="ECO:0000259" key="3">
    <source>
        <dbReference type="PROSITE" id="PS51465"/>
    </source>
</evidence>
<feature type="region of interest" description="Disordered" evidence="1">
    <location>
        <begin position="143"/>
        <end position="214"/>
    </location>
</feature>
<gene>
    <name evidence="4" type="ORF">Fcan01_22569</name>
</gene>
<dbReference type="InterPro" id="IPR036058">
    <property type="entry name" value="Kazal_dom_sf"/>
</dbReference>
<accession>A0A226DC36</accession>
<dbReference type="Proteomes" id="UP000198287">
    <property type="component" value="Unassembled WGS sequence"/>
</dbReference>
<feature type="compositionally biased region" description="Basic and acidic residues" evidence="1">
    <location>
        <begin position="198"/>
        <end position="214"/>
    </location>
</feature>
<protein>
    <submittedName>
        <fullName evidence="4">Elastase inhibitor</fullName>
    </submittedName>
</protein>
<dbReference type="PROSITE" id="PS00282">
    <property type="entry name" value="KAZAL_1"/>
    <property type="match status" value="1"/>
</dbReference>
<evidence type="ECO:0000313" key="4">
    <source>
        <dbReference type="EMBL" id="OXA42743.1"/>
    </source>
</evidence>
<dbReference type="InterPro" id="IPR002350">
    <property type="entry name" value="Kazal_dom"/>
</dbReference>
<dbReference type="PROSITE" id="PS51465">
    <property type="entry name" value="KAZAL_2"/>
    <property type="match status" value="1"/>
</dbReference>
<dbReference type="SUPFAM" id="SSF100895">
    <property type="entry name" value="Kazal-type serine protease inhibitors"/>
    <property type="match status" value="1"/>
</dbReference>
<evidence type="ECO:0000256" key="1">
    <source>
        <dbReference type="SAM" id="MobiDB-lite"/>
    </source>
</evidence>
<sequence>MNKPQGIEQYETFRHFYTEIVCIKILFTHVILLNINFCHYFQVYYRNSRRNFVDNIMQPPRILILEILLQLSVGGSLIHACDLNNCPCTQNYIPFCGSDGSTYVNHCQLICAQRHCDSELRVKFEGVCAIPYSRHTDWGLPTFTTKSTPRPFPPPSWSSPSPKGRRTTGFPATNNRPRPLPLTTTRRTASPPPATEQYDLKEETRPYYNIDWRK</sequence>
<organism evidence="4 5">
    <name type="scientific">Folsomia candida</name>
    <name type="common">Springtail</name>
    <dbReference type="NCBI Taxonomy" id="158441"/>
    <lineage>
        <taxon>Eukaryota</taxon>
        <taxon>Metazoa</taxon>
        <taxon>Ecdysozoa</taxon>
        <taxon>Arthropoda</taxon>
        <taxon>Hexapoda</taxon>
        <taxon>Collembola</taxon>
        <taxon>Entomobryomorpha</taxon>
        <taxon>Isotomoidea</taxon>
        <taxon>Isotomidae</taxon>
        <taxon>Proisotominae</taxon>
        <taxon>Folsomia</taxon>
    </lineage>
</organism>
<feature type="domain" description="Kazal-like" evidence="3">
    <location>
        <begin position="75"/>
        <end position="130"/>
    </location>
</feature>
<proteinExistence type="predicted"/>
<dbReference type="AlphaFoldDB" id="A0A226DC36"/>
<reference evidence="4 5" key="1">
    <citation type="submission" date="2015-12" db="EMBL/GenBank/DDBJ databases">
        <title>The genome of Folsomia candida.</title>
        <authorList>
            <person name="Faddeeva A."/>
            <person name="Derks M.F."/>
            <person name="Anvar Y."/>
            <person name="Smit S."/>
            <person name="Van Straalen N."/>
            <person name="Roelofs D."/>
        </authorList>
    </citation>
    <scope>NUCLEOTIDE SEQUENCE [LARGE SCALE GENOMIC DNA]</scope>
    <source>
        <strain evidence="4 5">VU population</strain>
        <tissue evidence="4">Whole body</tissue>
    </source>
</reference>
<dbReference type="Pfam" id="PF00050">
    <property type="entry name" value="Kazal_1"/>
    <property type="match status" value="1"/>
</dbReference>
<keyword evidence="2" id="KW-1133">Transmembrane helix</keyword>
<dbReference type="EMBL" id="LNIX01000025">
    <property type="protein sequence ID" value="OXA42743.1"/>
    <property type="molecule type" value="Genomic_DNA"/>
</dbReference>
<evidence type="ECO:0000313" key="5">
    <source>
        <dbReference type="Proteomes" id="UP000198287"/>
    </source>
</evidence>
<name>A0A226DC36_FOLCA</name>
<feature type="transmembrane region" description="Helical" evidence="2">
    <location>
        <begin position="16"/>
        <end position="41"/>
    </location>
</feature>
<dbReference type="SMART" id="SM00280">
    <property type="entry name" value="KAZAL"/>
    <property type="match status" value="1"/>
</dbReference>
<keyword evidence="2" id="KW-0472">Membrane</keyword>
<dbReference type="CDD" id="cd00104">
    <property type="entry name" value="KAZAL_FS"/>
    <property type="match status" value="1"/>
</dbReference>
<dbReference type="Gene3D" id="3.30.60.30">
    <property type="match status" value="1"/>
</dbReference>
<evidence type="ECO:0000256" key="2">
    <source>
        <dbReference type="SAM" id="Phobius"/>
    </source>
</evidence>
<comment type="caution">
    <text evidence="4">The sequence shown here is derived from an EMBL/GenBank/DDBJ whole genome shotgun (WGS) entry which is preliminary data.</text>
</comment>
<keyword evidence="2" id="KW-0812">Transmembrane</keyword>
<keyword evidence="5" id="KW-1185">Reference proteome</keyword>